<dbReference type="Pfam" id="PF13343">
    <property type="entry name" value="SBP_bac_6"/>
    <property type="match status" value="1"/>
</dbReference>
<dbReference type="PANTHER" id="PTHR30006">
    <property type="entry name" value="THIAMINE-BINDING PERIPLASMIC PROTEIN-RELATED"/>
    <property type="match status" value="1"/>
</dbReference>
<gene>
    <name evidence="2" type="ORF">LDC_0922</name>
</gene>
<name>D9PHC2_9ZZZZ</name>
<dbReference type="AlphaFoldDB" id="D9PHC2"/>
<evidence type="ECO:0000313" key="2">
    <source>
        <dbReference type="EMBL" id="EFK97045.1"/>
    </source>
</evidence>
<accession>D9PHC2</accession>
<reference evidence="2" key="1">
    <citation type="submission" date="2010-07" db="EMBL/GenBank/DDBJ databases">
        <authorList>
            <consortium name="CONSOLIDER consortium CSD2007-00005"/>
            <person name="Guazzaroni M.-E."/>
            <person name="Richter M."/>
            <person name="Garcia-Salamanca A."/>
            <person name="Yarza P."/>
            <person name="Ferrer M."/>
        </authorList>
    </citation>
    <scope>NUCLEOTIDE SEQUENCE</scope>
</reference>
<keyword evidence="1" id="KW-0732">Signal</keyword>
<proteinExistence type="predicted"/>
<protein>
    <submittedName>
        <fullName evidence="2">Iron-binding periplasmic protein</fullName>
    </submittedName>
</protein>
<comment type="caution">
    <text evidence="2">The sequence shown here is derived from an EMBL/GenBank/DDBJ whole genome shotgun (WGS) entry which is preliminary data.</text>
</comment>
<dbReference type="EMBL" id="ADZX01000363">
    <property type="protein sequence ID" value="EFK97045.1"/>
    <property type="molecule type" value="Genomic_DNA"/>
</dbReference>
<dbReference type="SUPFAM" id="SSF53850">
    <property type="entry name" value="Periplasmic binding protein-like II"/>
    <property type="match status" value="1"/>
</dbReference>
<sequence>MTQSAEPAGAHTAKLIEGAKQEGKMTFYTSTSLEDSEALLKRFKQIYPFIKTELYRANADRLMAKMLTEAQAGKFFWDVQINGDLNTESMKRDGHIGKYVSPQVAFYDEASIDPEGYWVDTYPNLICIGYNTRLVSKENAPKTWDDLLDSKWKGKMGIPTNPYTWFINMIRIRGEEKALEYMKSLSAQDLRVRRGTSLNVELLTAGEFSLGIALTNYRIQALMEEGAPLAWVVPEPAIQVLHPISMSSKAPHPSAAKLFIDFVLSKEGQEILASFYRIPTHKEVPARYPAIKCEGVKRMPFSPKNVDDYEKYVALFKKIFIKK</sequence>
<organism evidence="2">
    <name type="scientific">sediment metagenome</name>
    <dbReference type="NCBI Taxonomy" id="749907"/>
    <lineage>
        <taxon>unclassified sequences</taxon>
        <taxon>metagenomes</taxon>
        <taxon>ecological metagenomes</taxon>
    </lineage>
</organism>
<reference evidence="2" key="2">
    <citation type="journal article" date="2011" name="Microb. Ecol.">
        <title>Taxonomic and Functional Metagenomic Profiling of the Microbial Community in the Anoxic Sediment of a Sub-saline Shallow Lake (Laguna de Carrizo, Central Spain).</title>
        <authorList>
            <person name="Ferrer M."/>
            <person name="Guazzaroni M.E."/>
            <person name="Richter M."/>
            <person name="Garcia-Salamanca A."/>
            <person name="Yarza P."/>
            <person name="Suarez-Suarez A."/>
            <person name="Solano J."/>
            <person name="Alcaide M."/>
            <person name="van Dillewijn P."/>
            <person name="Molina-Henares M.A."/>
            <person name="Lopez-Cortes N."/>
            <person name="Al-Ramahi Y."/>
            <person name="Guerrero C."/>
            <person name="Acosta A."/>
            <person name="de Eugenio L.I."/>
            <person name="Martinez V."/>
            <person name="Marques S."/>
            <person name="Rojo F."/>
            <person name="Santero E."/>
            <person name="Genilloud O."/>
            <person name="Perez-Perez J."/>
            <person name="Rossello-Mora R."/>
            <person name="Ramos J.L."/>
        </authorList>
    </citation>
    <scope>NUCLEOTIDE SEQUENCE</scope>
</reference>
<evidence type="ECO:0000256" key="1">
    <source>
        <dbReference type="ARBA" id="ARBA00022729"/>
    </source>
</evidence>
<dbReference type="Gene3D" id="3.40.190.10">
    <property type="entry name" value="Periplasmic binding protein-like II"/>
    <property type="match status" value="2"/>
</dbReference>